<comment type="caution">
    <text evidence="3">The sequence shown here is derived from an EMBL/GenBank/DDBJ whole genome shotgun (WGS) entry which is preliminary data.</text>
</comment>
<protein>
    <submittedName>
        <fullName evidence="3">Uncharacterized protein</fullName>
    </submittedName>
</protein>
<evidence type="ECO:0000256" key="2">
    <source>
        <dbReference type="SAM" id="Phobius"/>
    </source>
</evidence>
<dbReference type="EMBL" id="VLKY01000001">
    <property type="protein sequence ID" value="TWI58627.1"/>
    <property type="molecule type" value="Genomic_DNA"/>
</dbReference>
<gene>
    <name evidence="3" type="ORF">IQ22_00335</name>
</gene>
<dbReference type="Proteomes" id="UP000316905">
    <property type="component" value="Unassembled WGS sequence"/>
</dbReference>
<proteinExistence type="predicted"/>
<evidence type="ECO:0000313" key="3">
    <source>
        <dbReference type="EMBL" id="TWI58627.1"/>
    </source>
</evidence>
<keyword evidence="2" id="KW-1133">Transmembrane helix</keyword>
<feature type="region of interest" description="Disordered" evidence="1">
    <location>
        <begin position="1"/>
        <end position="31"/>
    </location>
</feature>
<accession>A0A562QPH7</accession>
<keyword evidence="2" id="KW-0812">Transmembrane</keyword>
<keyword evidence="4" id="KW-1185">Reference proteome</keyword>
<dbReference type="AlphaFoldDB" id="A0A562QPH7"/>
<evidence type="ECO:0000256" key="1">
    <source>
        <dbReference type="SAM" id="MobiDB-lite"/>
    </source>
</evidence>
<feature type="compositionally biased region" description="Basic and acidic residues" evidence="1">
    <location>
        <begin position="1"/>
        <end position="24"/>
    </location>
</feature>
<reference evidence="3 4" key="1">
    <citation type="journal article" date="2015" name="Stand. Genomic Sci.">
        <title>Genomic Encyclopedia of Bacterial and Archaeal Type Strains, Phase III: the genomes of soil and plant-associated and newly described type strains.</title>
        <authorList>
            <person name="Whitman W.B."/>
            <person name="Woyke T."/>
            <person name="Klenk H.P."/>
            <person name="Zhou Y."/>
            <person name="Lilburn T.G."/>
            <person name="Beck B.J."/>
            <person name="De Vos P."/>
            <person name="Vandamme P."/>
            <person name="Eisen J.A."/>
            <person name="Garrity G."/>
            <person name="Hugenholtz P."/>
            <person name="Kyrpides N.C."/>
        </authorList>
    </citation>
    <scope>NUCLEOTIDE SEQUENCE [LARGE SCALE GENOMIC DNA]</scope>
    <source>
        <strain evidence="3 4">CGMCC 1.6858</strain>
    </source>
</reference>
<sequence length="257" mass="29421">MGMYDRDWHRERYRQNSNPKREPIAPRPPTRRKSFSIVSVFWLAVAVTIMVVIWDSLDGFVQLKPDQPSSFPPPVTQTPSSSALPSQLRPITVQEPVVTHVPKPLRECMQGSNTIDESVLHCRFGEVPRTQAQAAKPAQGMVSAAYLAQYKADMASGAEHHTATPREHEQHWIEKWSGGERYLAVWDVVDNRIDGTSVCSNHRRGSIDYRECRKGAKQYFKQQCQAWQNRYERDGQSYSRRQEQRYCSAGNSFNPIG</sequence>
<name>A0A562QPH7_9PSED</name>
<organism evidence="3 4">
    <name type="scientific">Pseudomonas duriflava</name>
    <dbReference type="NCBI Taxonomy" id="459528"/>
    <lineage>
        <taxon>Bacteria</taxon>
        <taxon>Pseudomonadati</taxon>
        <taxon>Pseudomonadota</taxon>
        <taxon>Gammaproteobacteria</taxon>
        <taxon>Pseudomonadales</taxon>
        <taxon>Pseudomonadaceae</taxon>
        <taxon>Pseudomonas</taxon>
    </lineage>
</organism>
<keyword evidence="2" id="KW-0472">Membrane</keyword>
<feature type="transmembrane region" description="Helical" evidence="2">
    <location>
        <begin position="35"/>
        <end position="54"/>
    </location>
</feature>
<evidence type="ECO:0000313" key="4">
    <source>
        <dbReference type="Proteomes" id="UP000316905"/>
    </source>
</evidence>